<dbReference type="InterPro" id="IPR023358">
    <property type="entry name" value="Peptidase_M18_dom2"/>
</dbReference>
<dbReference type="SUPFAM" id="SSF53187">
    <property type="entry name" value="Zn-dependent exopeptidases"/>
    <property type="match status" value="1"/>
</dbReference>
<dbReference type="PANTHER" id="PTHR28570:SF2">
    <property type="entry name" value="M18 FAMILY AMINOPEPTIDASE 1-RELATED"/>
    <property type="match status" value="1"/>
</dbReference>
<evidence type="ECO:0000313" key="11">
    <source>
        <dbReference type="EMBL" id="MBB5262937.1"/>
    </source>
</evidence>
<keyword evidence="12" id="KW-1185">Reference proteome</keyword>
<keyword evidence="3 9" id="KW-0031">Aminopeptidase</keyword>
<gene>
    <name evidence="11" type="ORF">HNP82_000031</name>
</gene>
<dbReference type="PANTHER" id="PTHR28570">
    <property type="entry name" value="ASPARTYL AMINOPEPTIDASE"/>
    <property type="match status" value="1"/>
</dbReference>
<dbReference type="GO" id="GO:0006508">
    <property type="term" value="P:proteolysis"/>
    <property type="evidence" value="ECO:0007669"/>
    <property type="project" value="UniProtKB-KW"/>
</dbReference>
<comment type="cofactor">
    <cofactor evidence="1 10">
        <name>Zn(2+)</name>
        <dbReference type="ChEBI" id="CHEBI:29105"/>
    </cofactor>
</comment>
<organism evidence="11 12">
    <name type="scientific">Catenibacillus scindens</name>
    <dbReference type="NCBI Taxonomy" id="673271"/>
    <lineage>
        <taxon>Bacteria</taxon>
        <taxon>Bacillati</taxon>
        <taxon>Bacillota</taxon>
        <taxon>Clostridia</taxon>
        <taxon>Lachnospirales</taxon>
        <taxon>Lachnospiraceae</taxon>
        <taxon>Catenibacillus</taxon>
    </lineage>
</organism>
<dbReference type="EC" id="3.4.11.-" evidence="10"/>
<dbReference type="AlphaFoldDB" id="A0A7W8H739"/>
<dbReference type="EMBL" id="JACHFW010000001">
    <property type="protein sequence ID" value="MBB5262937.1"/>
    <property type="molecule type" value="Genomic_DNA"/>
</dbReference>
<dbReference type="SUPFAM" id="SSF101821">
    <property type="entry name" value="Aminopeptidase/glucanase lid domain"/>
    <property type="match status" value="1"/>
</dbReference>
<dbReference type="Proteomes" id="UP000543642">
    <property type="component" value="Unassembled WGS sequence"/>
</dbReference>
<dbReference type="RefSeq" id="WP_183770123.1">
    <property type="nucleotide sequence ID" value="NZ_JACHFW010000001.1"/>
</dbReference>
<dbReference type="GO" id="GO:0008237">
    <property type="term" value="F:metallopeptidase activity"/>
    <property type="evidence" value="ECO:0007669"/>
    <property type="project" value="UniProtKB-KW"/>
</dbReference>
<evidence type="ECO:0000256" key="4">
    <source>
        <dbReference type="ARBA" id="ARBA00022670"/>
    </source>
</evidence>
<reference evidence="11 12" key="1">
    <citation type="submission" date="2020-08" db="EMBL/GenBank/DDBJ databases">
        <title>Genomic Encyclopedia of Type Strains, Phase IV (KMG-IV): sequencing the most valuable type-strain genomes for metagenomic binning, comparative biology and taxonomic classification.</title>
        <authorList>
            <person name="Goeker M."/>
        </authorList>
    </citation>
    <scope>NUCLEOTIDE SEQUENCE [LARGE SCALE GENOMIC DNA]</scope>
    <source>
        <strain evidence="11 12">DSM 106146</strain>
    </source>
</reference>
<dbReference type="InterPro" id="IPR001948">
    <property type="entry name" value="Peptidase_M18"/>
</dbReference>
<keyword evidence="5 9" id="KW-0479">Metal-binding</keyword>
<evidence type="ECO:0000256" key="1">
    <source>
        <dbReference type="ARBA" id="ARBA00001947"/>
    </source>
</evidence>
<proteinExistence type="inferred from homology"/>
<dbReference type="Pfam" id="PF02127">
    <property type="entry name" value="Peptidase_M18"/>
    <property type="match status" value="1"/>
</dbReference>
<evidence type="ECO:0000256" key="3">
    <source>
        <dbReference type="ARBA" id="ARBA00022438"/>
    </source>
</evidence>
<accession>A0A7W8H739</accession>
<evidence type="ECO:0000256" key="8">
    <source>
        <dbReference type="ARBA" id="ARBA00023049"/>
    </source>
</evidence>
<evidence type="ECO:0000313" key="12">
    <source>
        <dbReference type="Proteomes" id="UP000543642"/>
    </source>
</evidence>
<dbReference type="Gene3D" id="2.30.250.10">
    <property type="entry name" value="Aminopeptidase i, Domain 2"/>
    <property type="match status" value="1"/>
</dbReference>
<evidence type="ECO:0000256" key="2">
    <source>
        <dbReference type="ARBA" id="ARBA00008290"/>
    </source>
</evidence>
<dbReference type="PRINTS" id="PR00932">
    <property type="entry name" value="AMINO1PTASE"/>
</dbReference>
<comment type="similarity">
    <text evidence="2 9">Belongs to the peptidase M18 family.</text>
</comment>
<evidence type="ECO:0000256" key="6">
    <source>
        <dbReference type="ARBA" id="ARBA00022801"/>
    </source>
</evidence>
<evidence type="ECO:0000256" key="10">
    <source>
        <dbReference type="RuleBase" id="RU004387"/>
    </source>
</evidence>
<dbReference type="GO" id="GO:0004177">
    <property type="term" value="F:aminopeptidase activity"/>
    <property type="evidence" value="ECO:0007669"/>
    <property type="project" value="UniProtKB-KW"/>
</dbReference>
<keyword evidence="6 9" id="KW-0378">Hydrolase</keyword>
<keyword evidence="7 9" id="KW-0862">Zinc</keyword>
<evidence type="ECO:0000256" key="5">
    <source>
        <dbReference type="ARBA" id="ARBA00022723"/>
    </source>
</evidence>
<comment type="caution">
    <text evidence="11">The sequence shown here is derived from an EMBL/GenBank/DDBJ whole genome shotgun (WGS) entry which is preliminary data.</text>
</comment>
<evidence type="ECO:0000256" key="9">
    <source>
        <dbReference type="RuleBase" id="RU004386"/>
    </source>
</evidence>
<protein>
    <recommendedName>
        <fullName evidence="10">M18 family aminopeptidase</fullName>
        <ecNumber evidence="10">3.4.11.-</ecNumber>
    </recommendedName>
</protein>
<name>A0A7W8H739_9FIRM</name>
<keyword evidence="8 9" id="KW-0482">Metalloprotease</keyword>
<evidence type="ECO:0000256" key="7">
    <source>
        <dbReference type="ARBA" id="ARBA00022833"/>
    </source>
</evidence>
<dbReference type="GO" id="GO:0005737">
    <property type="term" value="C:cytoplasm"/>
    <property type="evidence" value="ECO:0007669"/>
    <property type="project" value="UniProtKB-ARBA"/>
</dbReference>
<sequence>MKNKELQEMEKKLTCQSESAWREYSEKQQEKIFAFAQKYKNFLDQGKTERECVLAAVDLLEKNGFCDIAQKDTLLPGDRVYRTIRGKGLVAGVIGTEPILEGMNILGAHIDSPHIDLKPLPLYEDSGMALMKTHYYGGIKKYQWSTIPLALHGVMYNSEGRKVNICIGEDEEDPVFTINELLVHLSQEQLARKASEAVKGEELNVLAGGIPVQEKEAKEGIKLAVLKLLNDKYGITEKDFMTAELMLVPASRAKDVGFDRSYVGAYGQDDRVCAYTALAALMKVKNPERTCVCLFSDKEEVGSMGNSGAQSALYENALMEMIVKSGSPCGLWEFRQCLDHSHMLSSDVTAAFDPTYASAYDKSNTAFAGKGVCLLKYTGSRGKAGSNDAHSEFFGAVADIFAKNDIPWQTGELGRVDLGGGGTIAADMANKGMNVIDCGVPVLSMHAPFEVTSKVDIYSTYEGFLTFLKKMKKDIWD</sequence>
<dbReference type="NCBIfam" id="NF002600">
    <property type="entry name" value="PRK02256.1"/>
    <property type="match status" value="1"/>
</dbReference>
<dbReference type="GO" id="GO:0008270">
    <property type="term" value="F:zinc ion binding"/>
    <property type="evidence" value="ECO:0007669"/>
    <property type="project" value="InterPro"/>
</dbReference>
<keyword evidence="4 9" id="KW-0645">Protease</keyword>
<dbReference type="Gene3D" id="3.40.630.10">
    <property type="entry name" value="Zn peptidases"/>
    <property type="match status" value="1"/>
</dbReference>